<reference evidence="6" key="1">
    <citation type="journal article" date="2014" name="Int. J. Syst. Evol. Microbiol.">
        <title>Complete genome sequence of Corynebacterium casei LMG S-19264T (=DSM 44701T), isolated from a smear-ripened cheese.</title>
        <authorList>
            <consortium name="US DOE Joint Genome Institute (JGI-PGF)"/>
            <person name="Walter F."/>
            <person name="Albersmeier A."/>
            <person name="Kalinowski J."/>
            <person name="Ruckert C."/>
        </authorList>
    </citation>
    <scope>NUCLEOTIDE SEQUENCE</scope>
    <source>
        <strain evidence="6">CGMCC 1.15082</strain>
    </source>
</reference>
<dbReference type="AlphaFoldDB" id="A0A916WLH4"/>
<comment type="caution">
    <text evidence="6">The sequence shown here is derived from an EMBL/GenBank/DDBJ whole genome shotgun (WGS) entry which is preliminary data.</text>
</comment>
<evidence type="ECO:0000256" key="5">
    <source>
        <dbReference type="SAM" id="Phobius"/>
    </source>
</evidence>
<name>A0A916WLH4_9HYPH</name>
<accession>A0A916WLH4</accession>
<evidence type="ECO:0000256" key="4">
    <source>
        <dbReference type="ARBA" id="ARBA00023136"/>
    </source>
</evidence>
<feature type="transmembrane region" description="Helical" evidence="5">
    <location>
        <begin position="30"/>
        <end position="48"/>
    </location>
</feature>
<evidence type="ECO:0000256" key="2">
    <source>
        <dbReference type="ARBA" id="ARBA00022692"/>
    </source>
</evidence>
<proteinExistence type="predicted"/>
<evidence type="ECO:0000313" key="7">
    <source>
        <dbReference type="Proteomes" id="UP000646478"/>
    </source>
</evidence>
<evidence type="ECO:0000313" key="6">
    <source>
        <dbReference type="EMBL" id="GGB09350.1"/>
    </source>
</evidence>
<dbReference type="GO" id="GO:0016020">
    <property type="term" value="C:membrane"/>
    <property type="evidence" value="ECO:0007669"/>
    <property type="project" value="UniProtKB-SubCell"/>
</dbReference>
<evidence type="ECO:0000256" key="1">
    <source>
        <dbReference type="ARBA" id="ARBA00004370"/>
    </source>
</evidence>
<sequence>MADDHYTQDTELEFYPIVIGLTRPATFKGVPLQFAAFCAMIVGIVFIFSEDLRTLLMYPVLHAIGYALQVWDHRFIDICFLKMRKGWFVKNFSFWGGNSYLP</sequence>
<reference evidence="6" key="2">
    <citation type="submission" date="2020-09" db="EMBL/GenBank/DDBJ databases">
        <authorList>
            <person name="Sun Q."/>
            <person name="Zhou Y."/>
        </authorList>
    </citation>
    <scope>NUCLEOTIDE SEQUENCE</scope>
    <source>
        <strain evidence="6">CGMCC 1.15082</strain>
    </source>
</reference>
<dbReference type="Proteomes" id="UP000646478">
    <property type="component" value="Unassembled WGS sequence"/>
</dbReference>
<dbReference type="InterPro" id="IPR007792">
    <property type="entry name" value="T4SS_VirB3/TrbD/AvhB"/>
</dbReference>
<dbReference type="RefSeq" id="WP_188826121.1">
    <property type="nucleotide sequence ID" value="NZ_BMHH01000026.1"/>
</dbReference>
<protein>
    <submittedName>
        <fullName evidence="6">Type IV secretory pathway, VirB3</fullName>
    </submittedName>
</protein>
<gene>
    <name evidence="6" type="ORF">GCM10011491_41670</name>
</gene>
<keyword evidence="3 5" id="KW-1133">Transmembrane helix</keyword>
<keyword evidence="4 5" id="KW-0472">Membrane</keyword>
<dbReference type="Pfam" id="PF05101">
    <property type="entry name" value="VirB3"/>
    <property type="match status" value="1"/>
</dbReference>
<dbReference type="EMBL" id="BMHH01000026">
    <property type="protein sequence ID" value="GGB09350.1"/>
    <property type="molecule type" value="Genomic_DNA"/>
</dbReference>
<evidence type="ECO:0000256" key="3">
    <source>
        <dbReference type="ARBA" id="ARBA00022989"/>
    </source>
</evidence>
<keyword evidence="2 5" id="KW-0812">Transmembrane</keyword>
<organism evidence="6 7">
    <name type="scientific">Brucella endophytica</name>
    <dbReference type="NCBI Taxonomy" id="1963359"/>
    <lineage>
        <taxon>Bacteria</taxon>
        <taxon>Pseudomonadati</taxon>
        <taxon>Pseudomonadota</taxon>
        <taxon>Alphaproteobacteria</taxon>
        <taxon>Hyphomicrobiales</taxon>
        <taxon>Brucellaceae</taxon>
        <taxon>Brucella/Ochrobactrum group</taxon>
        <taxon>Brucella</taxon>
    </lineage>
</organism>
<comment type="subcellular location">
    <subcellularLocation>
        <location evidence="1">Membrane</location>
    </subcellularLocation>
</comment>
<keyword evidence="7" id="KW-1185">Reference proteome</keyword>